<protein>
    <submittedName>
        <fullName evidence="2">Uncharacterized protein</fullName>
    </submittedName>
</protein>
<evidence type="ECO:0000256" key="1">
    <source>
        <dbReference type="SAM" id="Phobius"/>
    </source>
</evidence>
<reference evidence="2 3" key="1">
    <citation type="submission" date="2014-07" db="EMBL/GenBank/DDBJ databases">
        <authorList>
            <person name="McCorrison J."/>
            <person name="Sanka R."/>
            <person name="Torralba M."/>
            <person name="Gillis M."/>
            <person name="Haft D.H."/>
            <person name="Methe B."/>
            <person name="Sutton G."/>
            <person name="Nelson K.E."/>
        </authorList>
    </citation>
    <scope>NUCLEOTIDE SEQUENCE [LARGE SCALE GENOMIC DNA]</scope>
    <source>
        <strain evidence="2 3">DNF00882</strain>
    </source>
</reference>
<keyword evidence="1" id="KW-0472">Membrane</keyword>
<evidence type="ECO:0000313" key="2">
    <source>
        <dbReference type="EMBL" id="KGF44271.1"/>
    </source>
</evidence>
<name>A0A096ACK5_9BACT</name>
<organism evidence="2 3">
    <name type="scientific">Prevotella disiens DNF00882</name>
    <dbReference type="NCBI Taxonomy" id="1401075"/>
    <lineage>
        <taxon>Bacteria</taxon>
        <taxon>Pseudomonadati</taxon>
        <taxon>Bacteroidota</taxon>
        <taxon>Bacteroidia</taxon>
        <taxon>Bacteroidales</taxon>
        <taxon>Prevotellaceae</taxon>
        <taxon>Prevotella</taxon>
    </lineage>
</organism>
<keyword evidence="1" id="KW-1133">Transmembrane helix</keyword>
<feature type="transmembrane region" description="Helical" evidence="1">
    <location>
        <begin position="6"/>
        <end position="24"/>
    </location>
</feature>
<sequence length="137" mass="15760">MEFMLLTIIIIAVAAYLIFKFGLISGKVTNGVNRQGGMRVKYFKLVNHILMAHRDSRVFLETRTYLRVGVSNYGGTTLFHIQQCPDEKVMIQYEIKDNPIVPPFHLDWTFSDEMNQDDMLSTINSDINMKIQQLGLS</sequence>
<evidence type="ECO:0000313" key="3">
    <source>
        <dbReference type="Proteomes" id="UP000029538"/>
    </source>
</evidence>
<gene>
    <name evidence="2" type="ORF">HMPREF0654_12850</name>
</gene>
<proteinExistence type="predicted"/>
<dbReference type="EMBL" id="JRNR01000226">
    <property type="protein sequence ID" value="KGF44271.1"/>
    <property type="molecule type" value="Genomic_DNA"/>
</dbReference>
<dbReference type="Proteomes" id="UP000029538">
    <property type="component" value="Unassembled WGS sequence"/>
</dbReference>
<comment type="caution">
    <text evidence="2">The sequence shown here is derived from an EMBL/GenBank/DDBJ whole genome shotgun (WGS) entry which is preliminary data.</text>
</comment>
<dbReference type="AlphaFoldDB" id="A0A096ACK5"/>
<accession>A0A096ACK5</accession>
<keyword evidence="1" id="KW-0812">Transmembrane</keyword>
<dbReference type="RefSeq" id="WP_036885360.1">
    <property type="nucleotide sequence ID" value="NZ_JRNR01000226.1"/>
</dbReference>